<protein>
    <submittedName>
        <fullName evidence="2">Uncharacterized protein</fullName>
    </submittedName>
</protein>
<evidence type="ECO:0000313" key="2">
    <source>
        <dbReference type="EMBL" id="GLC61229.1"/>
    </source>
</evidence>
<dbReference type="Proteomes" id="UP001165080">
    <property type="component" value="Unassembled WGS sequence"/>
</dbReference>
<gene>
    <name evidence="2" type="primary">PLEST009343</name>
    <name evidence="2" type="ORF">PLESTB_001733400</name>
</gene>
<feature type="region of interest" description="Disordered" evidence="1">
    <location>
        <begin position="235"/>
        <end position="259"/>
    </location>
</feature>
<evidence type="ECO:0000313" key="3">
    <source>
        <dbReference type="Proteomes" id="UP001165080"/>
    </source>
</evidence>
<dbReference type="AlphaFoldDB" id="A0A9W6F9E5"/>
<evidence type="ECO:0000256" key="1">
    <source>
        <dbReference type="SAM" id="MobiDB-lite"/>
    </source>
</evidence>
<dbReference type="EMBL" id="BRXU01000043">
    <property type="protein sequence ID" value="GLC61229.1"/>
    <property type="molecule type" value="Genomic_DNA"/>
</dbReference>
<name>A0A9W6F9E5_9CHLO</name>
<dbReference type="OrthoDB" id="546213at2759"/>
<sequence length="259" mass="28643">MTRAPPAKSGLLGRRPTLSVREAARIVVNNTLQNVEALGASARFVTAHGSAALPSNVRTPLAGRYLWQPEEIQVLVREALELPPGSVAPIDKLMHLLGWHRFPDPDKKLRAKLTSKFSVVRALLDHGADPAEVGFVRRAASINRANKWSVWVPRAFESLPDQQGTLEDVCAFLQADPDIAPLLDQRIYATLRTVPRWRSSVINRLKDLPGLTRTGEKRNGRMVYRYNADDAVVDVPAGGKRRTPKRGLPFLGKKNSNAN</sequence>
<proteinExistence type="predicted"/>
<comment type="caution">
    <text evidence="2">The sequence shown here is derived from an EMBL/GenBank/DDBJ whole genome shotgun (WGS) entry which is preliminary data.</text>
</comment>
<accession>A0A9W6F9E5</accession>
<organism evidence="2 3">
    <name type="scientific">Pleodorina starrii</name>
    <dbReference type="NCBI Taxonomy" id="330485"/>
    <lineage>
        <taxon>Eukaryota</taxon>
        <taxon>Viridiplantae</taxon>
        <taxon>Chlorophyta</taxon>
        <taxon>core chlorophytes</taxon>
        <taxon>Chlorophyceae</taxon>
        <taxon>CS clade</taxon>
        <taxon>Chlamydomonadales</taxon>
        <taxon>Volvocaceae</taxon>
        <taxon>Pleodorina</taxon>
    </lineage>
</organism>
<keyword evidence="3" id="KW-1185">Reference proteome</keyword>
<reference evidence="2 3" key="1">
    <citation type="journal article" date="2023" name="Commun. Biol.">
        <title>Reorganization of the ancestral sex-determining regions during the evolution of trioecy in Pleodorina starrii.</title>
        <authorList>
            <person name="Takahashi K."/>
            <person name="Suzuki S."/>
            <person name="Kawai-Toyooka H."/>
            <person name="Yamamoto K."/>
            <person name="Hamaji T."/>
            <person name="Ootsuki R."/>
            <person name="Yamaguchi H."/>
            <person name="Kawachi M."/>
            <person name="Higashiyama T."/>
            <person name="Nozaki H."/>
        </authorList>
    </citation>
    <scope>NUCLEOTIDE SEQUENCE [LARGE SCALE GENOMIC DNA]</scope>
    <source>
        <strain evidence="2 3">NIES-4479</strain>
    </source>
</reference>